<evidence type="ECO:0000313" key="1">
    <source>
        <dbReference type="EMBL" id="PPK76931.1"/>
    </source>
</evidence>
<proteinExistence type="predicted"/>
<evidence type="ECO:0000313" key="2">
    <source>
        <dbReference type="Proteomes" id="UP000240010"/>
    </source>
</evidence>
<dbReference type="Proteomes" id="UP000240010">
    <property type="component" value="Unassembled WGS sequence"/>
</dbReference>
<reference evidence="1 2" key="1">
    <citation type="submission" date="2018-02" db="EMBL/GenBank/DDBJ databases">
        <title>Subsurface microbial communities from deep shales in Ohio and West Virginia, USA.</title>
        <authorList>
            <person name="Wrighton K."/>
        </authorList>
    </citation>
    <scope>NUCLEOTIDE SEQUENCE [LARGE SCALE GENOMIC DNA]</scope>
    <source>
        <strain evidence="1 2">OWC-DMM</strain>
    </source>
</reference>
<organism evidence="1 2">
    <name type="scientific">Methylobacter tundripaludum</name>
    <dbReference type="NCBI Taxonomy" id="173365"/>
    <lineage>
        <taxon>Bacteria</taxon>
        <taxon>Pseudomonadati</taxon>
        <taxon>Pseudomonadota</taxon>
        <taxon>Gammaproteobacteria</taxon>
        <taxon>Methylococcales</taxon>
        <taxon>Methylococcaceae</taxon>
        <taxon>Methylobacter</taxon>
    </lineage>
</organism>
<accession>A0A2S6HHT0</accession>
<protein>
    <submittedName>
        <fullName evidence="1">Uncharacterized protein</fullName>
    </submittedName>
</protein>
<name>A0A2S6HHT0_9GAMM</name>
<comment type="caution">
    <text evidence="1">The sequence shown here is derived from an EMBL/GenBank/DDBJ whole genome shotgun (WGS) entry which is preliminary data.</text>
</comment>
<sequence>MGGSREVQRKLEVCGVYEPDESFDLGLDVSLESAILERS</sequence>
<dbReference type="EMBL" id="PTIZ01000002">
    <property type="protein sequence ID" value="PPK76931.1"/>
    <property type="molecule type" value="Genomic_DNA"/>
</dbReference>
<dbReference type="AlphaFoldDB" id="A0A2S6HHT0"/>
<gene>
    <name evidence="1" type="ORF">B0F87_10235</name>
</gene>